<protein>
    <submittedName>
        <fullName evidence="2">Uncharacterized protein</fullName>
    </submittedName>
</protein>
<feature type="region of interest" description="Disordered" evidence="1">
    <location>
        <begin position="188"/>
        <end position="211"/>
    </location>
</feature>
<gene>
    <name evidence="2" type="ORF">SAMD00023353_11400040</name>
</gene>
<feature type="region of interest" description="Disordered" evidence="1">
    <location>
        <begin position="94"/>
        <end position="135"/>
    </location>
</feature>
<feature type="compositionally biased region" description="Polar residues" evidence="1">
    <location>
        <begin position="715"/>
        <end position="732"/>
    </location>
</feature>
<dbReference type="OMA" id="CGMHISR"/>
<sequence>MSPFLDQPHYEPRRSGAKVDELAQPWTTARCHRLLRPLISRIASLRKDTALASQSRASTPRPTSGTALISSAGGHSCHEEADVESGCLLPKKKRPRLTYSQRRRGRLSQPGSADWIHLGQGSSDENPGLAPEAKSGVRKAFKSIQVEGQRKVTTPGELVASTPILRRARGKIVLSPVAPVPDLDLSLGSAGLDRGHRTRTGSSAQKRPDERLASLRESLPSRYADLEAIYRSLEALLKATATSTVRASGPRSFLDICLRKVPQYIIELEAWERLDAEQSGTVSTLDDIDTSAQIYNELESLGTNIGWRHLRVVVRADGLNAVKQGIAESLFCDEFSQLLVDLCSHLGAVSEAEDLMAELVHRQYPQPTSTDCYFTQAAALQPLLALNSFASQTQRTPFLLSRYSTLLASNSLPVDWLATSEFERIWGLGIRGLASADTGRDAIRFIGQSIWLLCCRKRTFNGHADTKQPERDMAKASQRTLMSALGILASMSLLGETELNAPWLPKSDTLRIMIIGDRLRYIIRACIHELEGNGPGRGNQRLEFLYLALFLSSGHCEDGKIGAHVAKSIGKLLPPSVASLSSKDTRMRNHYDNVAWLIASIARACGRGTSVASHQCLDGLFKRLELLEIDQHLLDNLKAAAAFLIAQQTNNVRDLIYAESLHPHDRSTSGATNPQESEKTLFTGYRWEETIGEWVMTSPVLNKRRAYTKKRHLRSSTPAESTESLITQSSGSARLVADGVSDTETDPNPALGDSENSTDERIGQTFDGTNMMLMKKRPRRLRSTETPSANLTAKPPVPQKGLAIPAFPALLASQVVPGKENRVRLLAKRPRRSSGRIVLGARSPSHDSIGRRDNYGRHGVVSDDELCV</sequence>
<feature type="region of interest" description="Disordered" evidence="1">
    <location>
        <begin position="709"/>
        <end position="763"/>
    </location>
</feature>
<keyword evidence="3" id="KW-1185">Reference proteome</keyword>
<feature type="region of interest" description="Disordered" evidence="1">
    <location>
        <begin position="51"/>
        <end position="75"/>
    </location>
</feature>
<dbReference type="OrthoDB" id="4159838at2759"/>
<feature type="compositionally biased region" description="Polar residues" evidence="1">
    <location>
        <begin position="51"/>
        <end position="69"/>
    </location>
</feature>
<reference evidence="2" key="1">
    <citation type="submission" date="2016-03" db="EMBL/GenBank/DDBJ databases">
        <title>Draft genome sequence of Rosellinia necatrix.</title>
        <authorList>
            <person name="Kanematsu S."/>
        </authorList>
    </citation>
    <scope>NUCLEOTIDE SEQUENCE [LARGE SCALE GENOMIC DNA]</scope>
    <source>
        <strain evidence="2">W97</strain>
    </source>
</reference>
<dbReference type="EMBL" id="DF977559">
    <property type="protein sequence ID" value="GAP93237.1"/>
    <property type="molecule type" value="Genomic_DNA"/>
</dbReference>
<name>A0A1W2TX12_ROSNE</name>
<organism evidence="2">
    <name type="scientific">Rosellinia necatrix</name>
    <name type="common">White root-rot fungus</name>
    <dbReference type="NCBI Taxonomy" id="77044"/>
    <lineage>
        <taxon>Eukaryota</taxon>
        <taxon>Fungi</taxon>
        <taxon>Dikarya</taxon>
        <taxon>Ascomycota</taxon>
        <taxon>Pezizomycotina</taxon>
        <taxon>Sordariomycetes</taxon>
        <taxon>Xylariomycetidae</taxon>
        <taxon>Xylariales</taxon>
        <taxon>Xylariaceae</taxon>
        <taxon>Rosellinia</taxon>
    </lineage>
</organism>
<evidence type="ECO:0000313" key="2">
    <source>
        <dbReference type="EMBL" id="GAP93237.1"/>
    </source>
</evidence>
<evidence type="ECO:0000313" key="3">
    <source>
        <dbReference type="Proteomes" id="UP000054516"/>
    </source>
</evidence>
<dbReference type="AlphaFoldDB" id="A0A1W2TX12"/>
<evidence type="ECO:0000256" key="1">
    <source>
        <dbReference type="SAM" id="MobiDB-lite"/>
    </source>
</evidence>
<accession>A0A1W2TX12</accession>
<proteinExistence type="predicted"/>
<feature type="compositionally biased region" description="Basic residues" evidence="1">
    <location>
        <begin position="94"/>
        <end position="106"/>
    </location>
</feature>
<dbReference type="Proteomes" id="UP000054516">
    <property type="component" value="Unassembled WGS sequence"/>
</dbReference>